<dbReference type="GO" id="GO:0005524">
    <property type="term" value="F:ATP binding"/>
    <property type="evidence" value="ECO:0007669"/>
    <property type="project" value="UniProtKB-KW"/>
</dbReference>
<evidence type="ECO:0000256" key="1">
    <source>
        <dbReference type="ARBA" id="ARBA00022679"/>
    </source>
</evidence>
<evidence type="ECO:0000259" key="11">
    <source>
        <dbReference type="Pfam" id="PF09249"/>
    </source>
</evidence>
<dbReference type="InterPro" id="IPR006116">
    <property type="entry name" value="NT_2-5OAS_ClassI-CCAase"/>
</dbReference>
<dbReference type="InterPro" id="IPR008229">
    <property type="entry name" value="CCA-adding_arc"/>
</dbReference>
<evidence type="ECO:0000256" key="7">
    <source>
        <dbReference type="ARBA" id="ARBA00022840"/>
    </source>
</evidence>
<feature type="domain" description="tRNA nucleotidyltransferase substrate binding" evidence="11">
    <location>
        <begin position="161"/>
        <end position="271"/>
    </location>
</feature>
<evidence type="ECO:0000256" key="6">
    <source>
        <dbReference type="ARBA" id="ARBA00022800"/>
    </source>
</evidence>
<keyword evidence="3" id="KW-0548">Nucleotidyltransferase</keyword>
<dbReference type="SUPFAM" id="SSF81631">
    <property type="entry name" value="PAP/OAS1 substrate-binding domain"/>
    <property type="match status" value="1"/>
</dbReference>
<reference evidence="12" key="2">
    <citation type="journal article" date="2014" name="ISME J.">
        <title>Microbial stratification in low pH oxic and suboxic macroscopic growths along an acid mine drainage.</title>
        <authorList>
            <person name="Mendez-Garcia C."/>
            <person name="Mesa V."/>
            <person name="Sprenger R.R."/>
            <person name="Richter M."/>
            <person name="Diez M.S."/>
            <person name="Solano J."/>
            <person name="Bargiela R."/>
            <person name="Golyshina O.V."/>
            <person name="Manteca A."/>
            <person name="Ramos J.L."/>
            <person name="Gallego J.R."/>
            <person name="Llorente I."/>
            <person name="Martins Dos Santos V.A."/>
            <person name="Jensen O.N."/>
            <person name="Pelaez A.I."/>
            <person name="Sanchez J."/>
            <person name="Ferrer M."/>
        </authorList>
    </citation>
    <scope>NUCLEOTIDE SEQUENCE</scope>
</reference>
<evidence type="ECO:0000256" key="8">
    <source>
        <dbReference type="ARBA" id="ARBA00022842"/>
    </source>
</evidence>
<dbReference type="EMBL" id="AUZY01011025">
    <property type="protein sequence ID" value="EQD36293.1"/>
    <property type="molecule type" value="Genomic_DNA"/>
</dbReference>
<dbReference type="InterPro" id="IPR043519">
    <property type="entry name" value="NT_sf"/>
</dbReference>
<sequence length="311" mass="34800">MPESPPADADRIEHQVLERISPPAELMARVDRARRTLVERAETIARSRGRPLVRALVAGSAARGTYIADRLDIDLFLLYPPDTPRPVLAEEGLAVGRELVRHPEQRYAEHPYLRGEFEGFRVEAVPGYAIDDPAHPISAVDRTPFHQEYLAQRQTPEMVGQVRLTKQFLRGLGILGSEARTEGFSGYLVELLILRFGTLRGLLREACRWSIPTRLDAASRDPPRLPGEVALILPDPVDPERNVASALSRAHLGLFILAAREYLARPSEAWFVPYQAPRLSREDARRRTGERGTHVAVVGLPRDRAVVDDTL</sequence>
<keyword evidence="5" id="KW-0547">Nucleotide-binding</keyword>
<dbReference type="GO" id="GO:0001680">
    <property type="term" value="P:tRNA 3'-terminal CCA addition"/>
    <property type="evidence" value="ECO:0007669"/>
    <property type="project" value="InterPro"/>
</dbReference>
<dbReference type="Pfam" id="PF01909">
    <property type="entry name" value="NTP_transf_2"/>
    <property type="match status" value="1"/>
</dbReference>
<evidence type="ECO:0000259" key="10">
    <source>
        <dbReference type="Pfam" id="PF01909"/>
    </source>
</evidence>
<gene>
    <name evidence="12" type="ORF">B1B_16570</name>
</gene>
<evidence type="ECO:0000313" key="12">
    <source>
        <dbReference type="EMBL" id="EQD36293.1"/>
    </source>
</evidence>
<dbReference type="PANTHER" id="PTHR39643:SF1">
    <property type="entry name" value="CCA-ADDING ENZYME"/>
    <property type="match status" value="1"/>
</dbReference>
<name>T0YT06_9ZZZZ</name>
<reference evidence="12" key="1">
    <citation type="submission" date="2013-08" db="EMBL/GenBank/DDBJ databases">
        <authorList>
            <person name="Mendez C."/>
            <person name="Richter M."/>
            <person name="Ferrer M."/>
            <person name="Sanchez J."/>
        </authorList>
    </citation>
    <scope>NUCLEOTIDE SEQUENCE</scope>
</reference>
<evidence type="ECO:0000256" key="4">
    <source>
        <dbReference type="ARBA" id="ARBA00022723"/>
    </source>
</evidence>
<dbReference type="Gene3D" id="3.30.460.10">
    <property type="entry name" value="Beta Polymerase, domain 2"/>
    <property type="match status" value="1"/>
</dbReference>
<dbReference type="InterPro" id="IPR042090">
    <property type="entry name" value="CCA_tRNA_nucleotrans_2"/>
</dbReference>
<keyword evidence="1" id="KW-0808">Transferase</keyword>
<dbReference type="HAMAP" id="MF_01264">
    <property type="entry name" value="CCA_arch"/>
    <property type="match status" value="1"/>
</dbReference>
<dbReference type="NCBIfam" id="TIGR03671">
    <property type="entry name" value="cca_archaeal"/>
    <property type="match status" value="1"/>
</dbReference>
<dbReference type="InterPro" id="IPR002934">
    <property type="entry name" value="Polymerase_NTP_transf_dom"/>
</dbReference>
<dbReference type="GO" id="GO:0003723">
    <property type="term" value="F:RNA binding"/>
    <property type="evidence" value="ECO:0007669"/>
    <property type="project" value="UniProtKB-KW"/>
</dbReference>
<keyword evidence="8" id="KW-0460">Magnesium</keyword>
<dbReference type="PANTHER" id="PTHR39643">
    <property type="entry name" value="CCA-ADDING ENZYME"/>
    <property type="match status" value="1"/>
</dbReference>
<keyword evidence="9" id="KW-0694">RNA-binding</keyword>
<accession>T0YT06</accession>
<feature type="domain" description="Polymerase nucleotidyl transferase" evidence="10">
    <location>
        <begin position="41"/>
        <end position="146"/>
    </location>
</feature>
<dbReference type="GO" id="GO:0046872">
    <property type="term" value="F:metal ion binding"/>
    <property type="evidence" value="ECO:0007669"/>
    <property type="project" value="UniProtKB-KW"/>
</dbReference>
<evidence type="ECO:0000256" key="5">
    <source>
        <dbReference type="ARBA" id="ARBA00022741"/>
    </source>
</evidence>
<organism evidence="12">
    <name type="scientific">mine drainage metagenome</name>
    <dbReference type="NCBI Taxonomy" id="410659"/>
    <lineage>
        <taxon>unclassified sequences</taxon>
        <taxon>metagenomes</taxon>
        <taxon>ecological metagenomes</taxon>
    </lineage>
</organism>
<dbReference type="InterPro" id="IPR015329">
    <property type="entry name" value="tRNA_NucTransf2"/>
</dbReference>
<keyword evidence="6" id="KW-0692">RNA repair</keyword>
<evidence type="ECO:0000256" key="2">
    <source>
        <dbReference type="ARBA" id="ARBA00022694"/>
    </source>
</evidence>
<keyword evidence="7" id="KW-0067">ATP-binding</keyword>
<evidence type="ECO:0000256" key="9">
    <source>
        <dbReference type="ARBA" id="ARBA00022884"/>
    </source>
</evidence>
<feature type="non-terminal residue" evidence="12">
    <location>
        <position position="311"/>
    </location>
</feature>
<dbReference type="GO" id="GO:0042245">
    <property type="term" value="P:RNA repair"/>
    <property type="evidence" value="ECO:0007669"/>
    <property type="project" value="UniProtKB-KW"/>
</dbReference>
<dbReference type="AlphaFoldDB" id="T0YT06"/>
<dbReference type="CDD" id="cd05400">
    <property type="entry name" value="NT_2-5OAS_ClassI-CCAase"/>
    <property type="match status" value="1"/>
</dbReference>
<comment type="caution">
    <text evidence="12">The sequence shown here is derived from an EMBL/GenBank/DDBJ whole genome shotgun (WGS) entry which is preliminary data.</text>
</comment>
<dbReference type="GO" id="GO:0004810">
    <property type="term" value="F:CCA tRNA nucleotidyltransferase activity"/>
    <property type="evidence" value="ECO:0007669"/>
    <property type="project" value="InterPro"/>
</dbReference>
<dbReference type="SUPFAM" id="SSF81301">
    <property type="entry name" value="Nucleotidyltransferase"/>
    <property type="match status" value="1"/>
</dbReference>
<evidence type="ECO:0000256" key="3">
    <source>
        <dbReference type="ARBA" id="ARBA00022695"/>
    </source>
</evidence>
<keyword evidence="2" id="KW-0819">tRNA processing</keyword>
<keyword evidence="4" id="KW-0479">Metal-binding</keyword>
<dbReference type="Gene3D" id="1.10.1410.30">
    <property type="entry name" value="CCA tRNA nucleotidyltransferase, domain 2"/>
    <property type="match status" value="1"/>
</dbReference>
<dbReference type="Pfam" id="PF09249">
    <property type="entry name" value="tRNA_NucTransf2"/>
    <property type="match status" value="1"/>
</dbReference>
<proteinExistence type="inferred from homology"/>
<protein>
    <submittedName>
        <fullName evidence="12">tRNA CCA-pyrophosphorylase</fullName>
    </submittedName>
</protein>